<dbReference type="InterPro" id="IPR050373">
    <property type="entry name" value="Fibrinogen_C-term_domain"/>
</dbReference>
<dbReference type="PANTHER" id="PTHR19143">
    <property type="entry name" value="FIBRINOGEN/TENASCIN/ANGIOPOEITIN"/>
    <property type="match status" value="1"/>
</dbReference>
<dbReference type="SUPFAM" id="SSF56496">
    <property type="entry name" value="Fibrinogen C-terminal domain-like"/>
    <property type="match status" value="1"/>
</dbReference>
<dbReference type="PROSITE" id="PS51406">
    <property type="entry name" value="FIBRINOGEN_C_2"/>
    <property type="match status" value="1"/>
</dbReference>
<sequence>MKYLGLLFLIHLMVEVYSTSIPSKDSLDPNDPEDNVLVWKNLFIRLNTLATEMEKLNVNVLDLKHRLDTQETMLRTLWNNSRSWTTIQRRQDGSVEFNRSWNEYSNGFGNTNGEYFMGLQRIHDMTTNGPPHELRIILKDFDGHTRYAHYDLFRIGSEAEKYALVELGKYSGDAGDCFTSHRGRKFTTFDQDNDNNPQRNCGAVFQGGWWFFDTCYSGYLNGPYRARNQAHTWGVSWNTFHGWDHSLKYAEMMIRPKI</sequence>
<feature type="chain" id="PRO_5009326987" description="Fibrinogen C-terminal domain-containing protein" evidence="1">
    <location>
        <begin position="19"/>
        <end position="258"/>
    </location>
</feature>
<name>A0A1I8PPA0_STOCA</name>
<organism evidence="3 4">
    <name type="scientific">Stomoxys calcitrans</name>
    <name type="common">Stable fly</name>
    <name type="synonym">Conops calcitrans</name>
    <dbReference type="NCBI Taxonomy" id="35570"/>
    <lineage>
        <taxon>Eukaryota</taxon>
        <taxon>Metazoa</taxon>
        <taxon>Ecdysozoa</taxon>
        <taxon>Arthropoda</taxon>
        <taxon>Hexapoda</taxon>
        <taxon>Insecta</taxon>
        <taxon>Pterygota</taxon>
        <taxon>Neoptera</taxon>
        <taxon>Endopterygota</taxon>
        <taxon>Diptera</taxon>
        <taxon>Brachycera</taxon>
        <taxon>Muscomorpha</taxon>
        <taxon>Muscoidea</taxon>
        <taxon>Muscidae</taxon>
        <taxon>Stomoxys</taxon>
    </lineage>
</organism>
<dbReference type="CDD" id="cd00087">
    <property type="entry name" value="FReD"/>
    <property type="match status" value="1"/>
</dbReference>
<dbReference type="OrthoDB" id="6145874at2759"/>
<evidence type="ECO:0000259" key="2">
    <source>
        <dbReference type="PROSITE" id="PS51406"/>
    </source>
</evidence>
<evidence type="ECO:0000256" key="1">
    <source>
        <dbReference type="SAM" id="SignalP"/>
    </source>
</evidence>
<keyword evidence="4" id="KW-1185">Reference proteome</keyword>
<dbReference type="InterPro" id="IPR014716">
    <property type="entry name" value="Fibrinogen_a/b/g_C_1"/>
</dbReference>
<dbReference type="KEGG" id="scac:106089920"/>
<protein>
    <recommendedName>
        <fullName evidence="2">Fibrinogen C-terminal domain-containing protein</fullName>
    </recommendedName>
</protein>
<reference evidence="3" key="1">
    <citation type="submission" date="2020-05" db="UniProtKB">
        <authorList>
            <consortium name="EnsemblMetazoa"/>
        </authorList>
    </citation>
    <scope>IDENTIFICATION</scope>
    <source>
        <strain evidence="3">USDA</strain>
    </source>
</reference>
<dbReference type="Gene3D" id="3.90.215.10">
    <property type="entry name" value="Gamma Fibrinogen, chain A, domain 1"/>
    <property type="match status" value="1"/>
</dbReference>
<dbReference type="STRING" id="35570.A0A1I8PPA0"/>
<dbReference type="Pfam" id="PF00147">
    <property type="entry name" value="Fibrinogen_C"/>
    <property type="match status" value="1"/>
</dbReference>
<gene>
    <name evidence="3" type="primary">106089920</name>
</gene>
<dbReference type="SMART" id="SM00186">
    <property type="entry name" value="FBG"/>
    <property type="match status" value="1"/>
</dbReference>
<keyword evidence="1" id="KW-0732">Signal</keyword>
<dbReference type="Proteomes" id="UP000095300">
    <property type="component" value="Unassembled WGS sequence"/>
</dbReference>
<evidence type="ECO:0000313" key="4">
    <source>
        <dbReference type="Proteomes" id="UP000095300"/>
    </source>
</evidence>
<accession>A0A1I8PPA0</accession>
<dbReference type="PANTHER" id="PTHR19143:SF327">
    <property type="entry name" value="FI21813P1-RELATED"/>
    <property type="match status" value="1"/>
</dbReference>
<dbReference type="EnsemblMetazoa" id="SCAU009869-RB">
    <property type="protein sequence ID" value="SCAU009869-PB"/>
    <property type="gene ID" value="SCAU009869"/>
</dbReference>
<proteinExistence type="predicted"/>
<feature type="domain" description="Fibrinogen C-terminal" evidence="2">
    <location>
        <begin position="84"/>
        <end position="258"/>
    </location>
</feature>
<evidence type="ECO:0000313" key="3">
    <source>
        <dbReference type="EnsemblMetazoa" id="SCAU009869-PB"/>
    </source>
</evidence>
<dbReference type="VEuPathDB" id="VectorBase:SCAU009869"/>
<dbReference type="AlphaFoldDB" id="A0A1I8PPA0"/>
<feature type="signal peptide" evidence="1">
    <location>
        <begin position="1"/>
        <end position="18"/>
    </location>
</feature>
<dbReference type="InterPro" id="IPR036056">
    <property type="entry name" value="Fibrinogen-like_C"/>
</dbReference>
<dbReference type="GO" id="GO:0005615">
    <property type="term" value="C:extracellular space"/>
    <property type="evidence" value="ECO:0007669"/>
    <property type="project" value="TreeGrafter"/>
</dbReference>
<dbReference type="InterPro" id="IPR002181">
    <property type="entry name" value="Fibrinogen_a/b/g_C_dom"/>
</dbReference>